<gene>
    <name evidence="1" type="ORF">ACFOHH_11985</name>
</gene>
<evidence type="ECO:0000313" key="1">
    <source>
        <dbReference type="EMBL" id="MFC3073823.1"/>
    </source>
</evidence>
<dbReference type="InterPro" id="IPR018511">
    <property type="entry name" value="Hemolysin-typ_Ca-bd_CS"/>
</dbReference>
<sequence>MGRTIRGTSGADRIIQGGSINNAELVVRALGGNDTIVLNRTDDFGGRNDVDAGRGHDKVVNLKEDGNVIRLGAGNDTYAGTGFGSFSSERGDLVKAGAGNDKIAVVTFKSTYLGESGNDRFFSVGQQNTFHGGTGRDSISYVPRDDDTVVGGTGVGIDLGRGFAQTGANRFERLISIENAGGTNAGDEILGSAKANVLKGLKGDDAIAGGGGKDVLAGGRGMDALQGDGGADRFDFNSTAESAVGARRDVILDFDRGERDRIDLRDIDANAGRGGNQAFSFVGERDFSGKAGELRFNDGIVAGDVNGDGRADFEIGVRGIDSLLKGDFLL</sequence>
<organism evidence="1 2">
    <name type="scientific">Shinella pollutisoli</name>
    <dbReference type="NCBI Taxonomy" id="2250594"/>
    <lineage>
        <taxon>Bacteria</taxon>
        <taxon>Pseudomonadati</taxon>
        <taxon>Pseudomonadota</taxon>
        <taxon>Alphaproteobacteria</taxon>
        <taxon>Hyphomicrobiales</taxon>
        <taxon>Rhizobiaceae</taxon>
        <taxon>Shinella</taxon>
    </lineage>
</organism>
<dbReference type="Proteomes" id="UP001595377">
    <property type="component" value="Unassembled WGS sequence"/>
</dbReference>
<comment type="caution">
    <text evidence="1">The sequence shown here is derived from an EMBL/GenBank/DDBJ whole genome shotgun (WGS) entry which is preliminary data.</text>
</comment>
<dbReference type="Gene3D" id="2.150.10.10">
    <property type="entry name" value="Serralysin-like metalloprotease, C-terminal"/>
    <property type="match status" value="1"/>
</dbReference>
<dbReference type="RefSeq" id="WP_257317593.1">
    <property type="nucleotide sequence ID" value="NZ_JANFDG010000031.1"/>
</dbReference>
<dbReference type="InterPro" id="IPR001343">
    <property type="entry name" value="Hemolysn_Ca-bd"/>
</dbReference>
<dbReference type="PROSITE" id="PS00330">
    <property type="entry name" value="HEMOLYSIN_CALCIUM"/>
    <property type="match status" value="1"/>
</dbReference>
<dbReference type="SUPFAM" id="SSF51120">
    <property type="entry name" value="beta-Roll"/>
    <property type="match status" value="2"/>
</dbReference>
<name>A0ABV7DHR3_9HYPH</name>
<dbReference type="InterPro" id="IPR011049">
    <property type="entry name" value="Serralysin-like_metalloprot_C"/>
</dbReference>
<protein>
    <submittedName>
        <fullName evidence="1">Calcium-binding protein</fullName>
    </submittedName>
</protein>
<proteinExistence type="predicted"/>
<dbReference type="PRINTS" id="PR00313">
    <property type="entry name" value="CABNDNGRPT"/>
</dbReference>
<reference evidence="2" key="1">
    <citation type="journal article" date="2019" name="Int. J. Syst. Evol. Microbiol.">
        <title>The Global Catalogue of Microorganisms (GCM) 10K type strain sequencing project: providing services to taxonomists for standard genome sequencing and annotation.</title>
        <authorList>
            <consortium name="The Broad Institute Genomics Platform"/>
            <consortium name="The Broad Institute Genome Sequencing Center for Infectious Disease"/>
            <person name="Wu L."/>
            <person name="Ma J."/>
        </authorList>
    </citation>
    <scope>NUCLEOTIDE SEQUENCE [LARGE SCALE GENOMIC DNA]</scope>
    <source>
        <strain evidence="2">KCTC 52677</strain>
    </source>
</reference>
<accession>A0ABV7DHR3</accession>
<dbReference type="EMBL" id="JBHRSP010000018">
    <property type="protein sequence ID" value="MFC3073823.1"/>
    <property type="molecule type" value="Genomic_DNA"/>
</dbReference>
<dbReference type="Pfam" id="PF00353">
    <property type="entry name" value="HemolysinCabind"/>
    <property type="match status" value="2"/>
</dbReference>
<keyword evidence="2" id="KW-1185">Reference proteome</keyword>
<evidence type="ECO:0000313" key="2">
    <source>
        <dbReference type="Proteomes" id="UP001595377"/>
    </source>
</evidence>